<dbReference type="OrthoDB" id="369328at2"/>
<keyword evidence="2" id="KW-1185">Reference proteome</keyword>
<protein>
    <submittedName>
        <fullName evidence="1">Uncharacterized protein</fullName>
    </submittedName>
</protein>
<proteinExistence type="predicted"/>
<reference evidence="1 2" key="1">
    <citation type="submission" date="2019-02" db="EMBL/GenBank/DDBJ databases">
        <title>Complete Genome Sequence and Methylome Analysis of free living Spirochaetas.</title>
        <authorList>
            <person name="Fomenkov A."/>
            <person name="Dubinina G."/>
            <person name="Leshcheva N."/>
            <person name="Mikheeva N."/>
            <person name="Grabovich M."/>
            <person name="Vincze T."/>
            <person name="Roberts R.J."/>
        </authorList>
    </citation>
    <scope>NUCLEOTIDE SEQUENCE [LARGE SCALE GENOMIC DNA]</scope>
    <source>
        <strain evidence="1 2">K2</strain>
    </source>
</reference>
<dbReference type="Proteomes" id="UP000324209">
    <property type="component" value="Chromosome"/>
</dbReference>
<dbReference type="RefSeq" id="WP_149487113.1">
    <property type="nucleotide sequence ID" value="NZ_CP036150.1"/>
</dbReference>
<gene>
    <name evidence="1" type="ORF">EXM22_13945</name>
</gene>
<name>A0A5C1QNC8_9SPIO</name>
<dbReference type="EMBL" id="CP036150">
    <property type="protein sequence ID" value="QEN09037.1"/>
    <property type="molecule type" value="Genomic_DNA"/>
</dbReference>
<evidence type="ECO:0000313" key="2">
    <source>
        <dbReference type="Proteomes" id="UP000324209"/>
    </source>
</evidence>
<sequence length="203" mass="23510">MFNRFLNHQLILIDQRDTIRISWDQLFGYCGPSQVIATTLAFRLFEQAIKEMSPHTPPKRDEMGILTAFPGRGILECIEMITRIPTLASHRLTVAPEAGPPEAPSAYIGRFYFEVQIGNERRSYIPIPDYFDDEFRTQVAQFQNKKLNDAEYHSYMSYKWQKAQSITNYDGEFFKSEVLPPLSLEPEGKAQWYGLQSYADLHS</sequence>
<evidence type="ECO:0000313" key="1">
    <source>
        <dbReference type="EMBL" id="QEN09037.1"/>
    </source>
</evidence>
<organism evidence="1 2">
    <name type="scientific">Oceanispirochaeta crateris</name>
    <dbReference type="NCBI Taxonomy" id="2518645"/>
    <lineage>
        <taxon>Bacteria</taxon>
        <taxon>Pseudomonadati</taxon>
        <taxon>Spirochaetota</taxon>
        <taxon>Spirochaetia</taxon>
        <taxon>Spirochaetales</taxon>
        <taxon>Spirochaetaceae</taxon>
        <taxon>Oceanispirochaeta</taxon>
    </lineage>
</organism>
<dbReference type="KEGG" id="ock:EXM22_13945"/>
<accession>A0A5C1QNC8</accession>
<dbReference type="AlphaFoldDB" id="A0A5C1QNC8"/>